<dbReference type="Gene3D" id="3.30.70.1240">
    <property type="entry name" value="DOPA-like domains"/>
    <property type="match status" value="1"/>
</dbReference>
<evidence type="ECO:0008006" key="3">
    <source>
        <dbReference type="Google" id="ProtNLM"/>
    </source>
</evidence>
<evidence type="ECO:0000313" key="2">
    <source>
        <dbReference type="Proteomes" id="UP000320055"/>
    </source>
</evidence>
<evidence type="ECO:0000313" key="1">
    <source>
        <dbReference type="EMBL" id="VEP14906.1"/>
    </source>
</evidence>
<protein>
    <recommendedName>
        <fullName evidence="3">4,5-dioxygenase</fullName>
    </recommendedName>
</protein>
<dbReference type="PIRSF" id="PIRSF028139">
    <property type="entry name" value="DOPA-diox_rel_Mll2280"/>
    <property type="match status" value="1"/>
</dbReference>
<dbReference type="AlphaFoldDB" id="A0A563VTV1"/>
<dbReference type="Proteomes" id="UP000320055">
    <property type="component" value="Unassembled WGS sequence"/>
</dbReference>
<dbReference type="PANTHER" id="PTHR36423:SF2">
    <property type="entry name" value="AFR070WP"/>
    <property type="match status" value="1"/>
</dbReference>
<dbReference type="SUPFAM" id="SSF143410">
    <property type="entry name" value="DOPA-like"/>
    <property type="match status" value="1"/>
</dbReference>
<dbReference type="Pfam" id="PF08883">
    <property type="entry name" value="DOPA_dioxygen"/>
    <property type="match status" value="1"/>
</dbReference>
<dbReference type="InterPro" id="IPR014980">
    <property type="entry name" value="DOPA_dioxygen"/>
</dbReference>
<name>A0A563VTV1_9CYAN</name>
<organism evidence="1 2">
    <name type="scientific">Hyella patelloides LEGE 07179</name>
    <dbReference type="NCBI Taxonomy" id="945734"/>
    <lineage>
        <taxon>Bacteria</taxon>
        <taxon>Bacillati</taxon>
        <taxon>Cyanobacteriota</taxon>
        <taxon>Cyanophyceae</taxon>
        <taxon>Pleurocapsales</taxon>
        <taxon>Hyellaceae</taxon>
        <taxon>Hyella</taxon>
    </lineage>
</organism>
<proteinExistence type="predicted"/>
<dbReference type="PANTHER" id="PTHR36423">
    <property type="entry name" value="AFR070WP"/>
    <property type="match status" value="1"/>
</dbReference>
<reference evidence="1 2" key="1">
    <citation type="submission" date="2019-01" db="EMBL/GenBank/DDBJ databases">
        <authorList>
            <person name="Brito A."/>
        </authorList>
    </citation>
    <scope>NUCLEOTIDE SEQUENCE [LARGE SCALE GENOMIC DNA]</scope>
    <source>
        <strain evidence="1">1</strain>
    </source>
</reference>
<dbReference type="OrthoDB" id="572228at2"/>
<accession>A0A563VTV1</accession>
<dbReference type="RefSeq" id="WP_144873743.1">
    <property type="nucleotide sequence ID" value="NZ_LR214039.1"/>
</dbReference>
<keyword evidence="2" id="KW-1185">Reference proteome</keyword>
<dbReference type="InterPro" id="IPR023389">
    <property type="entry name" value="DOPA-like_sf"/>
</dbReference>
<sequence length="114" mass="12938">MEFQSISLIKGYHAHIYYDEATFEQAKVLCETAGKEFSVTVGRLHRKPVGPHPCWSCQLAFDCDRPADLLSWLALNRRGLTILIHPLTGNDILDHTAYASWMGQPENLKLEVLK</sequence>
<dbReference type="EMBL" id="CAACVJ010000220">
    <property type="protein sequence ID" value="VEP14906.1"/>
    <property type="molecule type" value="Genomic_DNA"/>
</dbReference>
<gene>
    <name evidence="1" type="ORF">H1P_2970003</name>
</gene>